<evidence type="ECO:0000313" key="2">
    <source>
        <dbReference type="Proteomes" id="UP000261500"/>
    </source>
</evidence>
<dbReference type="AlphaFoldDB" id="A0A3B3VC23"/>
<name>A0A3B3VC23_9TELE</name>
<evidence type="ECO:0000313" key="1">
    <source>
        <dbReference type="Ensembl" id="ENSPLAP00000023315.1"/>
    </source>
</evidence>
<protein>
    <submittedName>
        <fullName evidence="1">Uncharacterized protein</fullName>
    </submittedName>
</protein>
<organism evidence="1 2">
    <name type="scientific">Poecilia latipinna</name>
    <name type="common">sailfin molly</name>
    <dbReference type="NCBI Taxonomy" id="48699"/>
    <lineage>
        <taxon>Eukaryota</taxon>
        <taxon>Metazoa</taxon>
        <taxon>Chordata</taxon>
        <taxon>Craniata</taxon>
        <taxon>Vertebrata</taxon>
        <taxon>Euteleostomi</taxon>
        <taxon>Actinopterygii</taxon>
        <taxon>Neopterygii</taxon>
        <taxon>Teleostei</taxon>
        <taxon>Neoteleostei</taxon>
        <taxon>Acanthomorphata</taxon>
        <taxon>Ovalentaria</taxon>
        <taxon>Atherinomorphae</taxon>
        <taxon>Cyprinodontiformes</taxon>
        <taxon>Poeciliidae</taxon>
        <taxon>Poeciliinae</taxon>
        <taxon>Poecilia</taxon>
    </lineage>
</organism>
<dbReference type="GeneTree" id="ENSGT01080000259975"/>
<dbReference type="Proteomes" id="UP000261500">
    <property type="component" value="Unplaced"/>
</dbReference>
<keyword evidence="2" id="KW-1185">Reference proteome</keyword>
<reference evidence="1" key="2">
    <citation type="submission" date="2025-09" db="UniProtKB">
        <authorList>
            <consortium name="Ensembl"/>
        </authorList>
    </citation>
    <scope>IDENTIFICATION</scope>
</reference>
<reference evidence="1" key="1">
    <citation type="submission" date="2025-08" db="UniProtKB">
        <authorList>
            <consortium name="Ensembl"/>
        </authorList>
    </citation>
    <scope>IDENTIFICATION</scope>
</reference>
<accession>A0A3B3VC23</accession>
<dbReference type="Ensembl" id="ENSPLAT00000006252.1">
    <property type="protein sequence ID" value="ENSPLAP00000023315.1"/>
    <property type="gene ID" value="ENSPLAG00000008567.1"/>
</dbReference>
<sequence length="106" mass="11180">KICVRLLARVDHRVPAQVVGVLEALATLAAGERLLARVGALMAFQGVHAREGLVALHARGDGTVRGQLGAGAVLLAEVRTEVQLQHVGAEEDFAAEGTHAHLLPRR</sequence>
<proteinExistence type="predicted"/>